<evidence type="ECO:0000313" key="2">
    <source>
        <dbReference type="Proteomes" id="UP000298714"/>
    </source>
</evidence>
<dbReference type="EMBL" id="CP039704">
    <property type="protein sequence ID" value="QCI79919.1"/>
    <property type="molecule type" value="Genomic_DNA"/>
</dbReference>
<accession>A0A4D7BWZ3</accession>
<proteinExistence type="predicted"/>
<dbReference type="KEGG" id="hgn:E6W36_11625"/>
<name>A0A4D7BWZ3_9SPHN</name>
<dbReference type="RefSeq" id="WP_222872762.1">
    <property type="nucleotide sequence ID" value="NZ_CP039704.1"/>
</dbReference>
<gene>
    <name evidence="1" type="ORF">E6W36_11625</name>
</gene>
<dbReference type="InterPro" id="IPR011049">
    <property type="entry name" value="Serralysin-like_metalloprot_C"/>
</dbReference>
<dbReference type="GO" id="GO:0005509">
    <property type="term" value="F:calcium ion binding"/>
    <property type="evidence" value="ECO:0007669"/>
    <property type="project" value="InterPro"/>
</dbReference>
<sequence length="161" mass="16097">MILGADDAANTLNGGAGNDTLIGDASNDTLAGGAGDDVLIGGDGGDTFIGDEGQDQVVYDGSGAGVTVNLSTQTASQTLQFASGGEASGDRFDSIESVVGSNYDDAITGTDENNVLKGNRGADTLSGLGVMMRSLVMKGMIYSTGAVATMHWMVAMAQTSS</sequence>
<dbReference type="Gene3D" id="2.150.10.10">
    <property type="entry name" value="Serralysin-like metalloprotease, C-terminal"/>
    <property type="match status" value="1"/>
</dbReference>
<reference evidence="2" key="1">
    <citation type="submission" date="2019-04" db="EMBL/GenBank/DDBJ databases">
        <title>Complete genome sequence of Sphingomonas sp. W1-2-3.</title>
        <authorList>
            <person name="Im W.T."/>
        </authorList>
    </citation>
    <scope>NUCLEOTIDE SEQUENCE [LARGE SCALE GENOMIC DNA]</scope>
    <source>
        <strain evidence="2">W1-2-3</strain>
    </source>
</reference>
<dbReference type="Proteomes" id="UP000298714">
    <property type="component" value="Chromosome"/>
</dbReference>
<dbReference type="AlphaFoldDB" id="A0A4D7BWZ3"/>
<organism evidence="1 2">
    <name type="scientific">Hankyongella ginsenosidimutans</name>
    <dbReference type="NCBI Taxonomy" id="1763828"/>
    <lineage>
        <taxon>Bacteria</taxon>
        <taxon>Pseudomonadati</taxon>
        <taxon>Pseudomonadota</taxon>
        <taxon>Alphaproteobacteria</taxon>
        <taxon>Sphingomonadales</taxon>
        <taxon>Sphingomonadaceae</taxon>
        <taxon>Hankyongella</taxon>
    </lineage>
</organism>
<dbReference type="PRINTS" id="PR00313">
    <property type="entry name" value="CABNDNGRPT"/>
</dbReference>
<dbReference type="InterPro" id="IPR001343">
    <property type="entry name" value="Hemolysn_Ca-bd"/>
</dbReference>
<dbReference type="SUPFAM" id="SSF51120">
    <property type="entry name" value="beta-Roll"/>
    <property type="match status" value="2"/>
</dbReference>
<protein>
    <submittedName>
        <fullName evidence="1">Calcium-binding protein</fullName>
    </submittedName>
</protein>
<evidence type="ECO:0000313" key="1">
    <source>
        <dbReference type="EMBL" id="QCI79919.1"/>
    </source>
</evidence>
<dbReference type="Pfam" id="PF00353">
    <property type="entry name" value="HemolysinCabind"/>
    <property type="match status" value="2"/>
</dbReference>
<keyword evidence="2" id="KW-1185">Reference proteome</keyword>
<dbReference type="InterPro" id="IPR018511">
    <property type="entry name" value="Hemolysin-typ_Ca-bd_CS"/>
</dbReference>
<dbReference type="PROSITE" id="PS00330">
    <property type="entry name" value="HEMOLYSIN_CALCIUM"/>
    <property type="match status" value="1"/>
</dbReference>